<reference evidence="1 2" key="2">
    <citation type="journal article" date="2012" name="Stand. Genomic Sci.">
        <title>Complete genome sequence of the aquatic bacterium Runella slithyformis type strain (LSU 4(T)).</title>
        <authorList>
            <person name="Copeland A."/>
            <person name="Zhang X."/>
            <person name="Misra M."/>
            <person name="Lapidus A."/>
            <person name="Nolan M."/>
            <person name="Lucas S."/>
            <person name="Deshpande S."/>
            <person name="Cheng J.F."/>
            <person name="Tapia R."/>
            <person name="Goodwin L.A."/>
            <person name="Pitluck S."/>
            <person name="Liolios K."/>
            <person name="Pagani I."/>
            <person name="Ivanova N."/>
            <person name="Mikhailova N."/>
            <person name="Pati A."/>
            <person name="Chen A."/>
            <person name="Palaniappan K."/>
            <person name="Land M."/>
            <person name="Hauser L."/>
            <person name="Pan C."/>
            <person name="Jeffries C.D."/>
            <person name="Detter J.C."/>
            <person name="Brambilla E.M."/>
            <person name="Rohde M."/>
            <person name="Djao O.D."/>
            <person name="Goker M."/>
            <person name="Sikorski J."/>
            <person name="Tindall B.J."/>
            <person name="Woyke T."/>
            <person name="Bristow J."/>
            <person name="Eisen J.A."/>
            <person name="Markowitz V."/>
            <person name="Hugenholtz P."/>
            <person name="Kyrpides N.C."/>
            <person name="Klenk H.P."/>
            <person name="Mavromatis K."/>
        </authorList>
    </citation>
    <scope>NUCLEOTIDE SEQUENCE [LARGE SCALE GENOMIC DNA]</scope>
    <source>
        <strain evidence="2">ATCC 29530 / DSM 19594 / LMG 11500 / NCIMB 11436 / LSU 4</strain>
    </source>
</reference>
<dbReference type="EMBL" id="CP002860">
    <property type="protein sequence ID" value="AEI51985.1"/>
    <property type="molecule type" value="Genomic_DNA"/>
</dbReference>
<name>A0A7U3ZRE9_RUNSL</name>
<dbReference type="RefSeq" id="WP_013921656.1">
    <property type="nucleotide sequence ID" value="NC_015693.1"/>
</dbReference>
<organism evidence="1 2">
    <name type="scientific">Runella slithyformis (strain ATCC 29530 / DSM 19594 / LMG 11500 / NCIMB 11436 / LSU 4)</name>
    <dbReference type="NCBI Taxonomy" id="761193"/>
    <lineage>
        <taxon>Bacteria</taxon>
        <taxon>Pseudomonadati</taxon>
        <taxon>Bacteroidota</taxon>
        <taxon>Cytophagia</taxon>
        <taxon>Cytophagales</taxon>
        <taxon>Spirosomataceae</taxon>
        <taxon>Runella</taxon>
    </lineage>
</organism>
<evidence type="ECO:0000313" key="1">
    <source>
        <dbReference type="EMBL" id="AEI51985.1"/>
    </source>
</evidence>
<reference evidence="2" key="1">
    <citation type="submission" date="2011-06" db="EMBL/GenBank/DDBJ databases">
        <title>The complete genome of plasmid 1 of Runella slithyformis DSM 19594.</title>
        <authorList>
            <consortium name="US DOE Joint Genome Institute (JGI-PGF)"/>
            <person name="Lucas S."/>
            <person name="Han J."/>
            <person name="Lapidus A."/>
            <person name="Bruce D."/>
            <person name="Goodwin L."/>
            <person name="Pitluck S."/>
            <person name="Peters L."/>
            <person name="Kyrpides N."/>
            <person name="Mavromatis K."/>
            <person name="Ivanova N."/>
            <person name="Ovchinnikova G."/>
            <person name="Zhang X."/>
            <person name="Misra M."/>
            <person name="Detter J.C."/>
            <person name="Tapia R."/>
            <person name="Han C."/>
            <person name="Land M."/>
            <person name="Hauser L."/>
            <person name="Markowitz V."/>
            <person name="Cheng J.-F."/>
            <person name="Hugenholtz P."/>
            <person name="Woyke T."/>
            <person name="Wu D."/>
            <person name="Tindall B."/>
            <person name="Faehrich R."/>
            <person name="Brambilla E."/>
            <person name="Klenk H.-P."/>
            <person name="Eisen J.A."/>
        </authorList>
    </citation>
    <scope>NUCLEOTIDE SEQUENCE [LARGE SCALE GENOMIC DNA]</scope>
    <source>
        <strain evidence="2">ATCC 29530 / DSM 19594 / LMG 11500 / NCIMB 11436 / LSU 4</strain>
        <plasmid evidence="2">pRUNSL01</plasmid>
    </source>
</reference>
<dbReference type="Gene3D" id="3.30.70.100">
    <property type="match status" value="1"/>
</dbReference>
<gene>
    <name evidence="1" type="ordered locus">Runsl_5696</name>
</gene>
<dbReference type="KEGG" id="rsi:Runsl_5696"/>
<proteinExistence type="predicted"/>
<dbReference type="SUPFAM" id="SSF54909">
    <property type="entry name" value="Dimeric alpha+beta barrel"/>
    <property type="match status" value="1"/>
</dbReference>
<dbReference type="Proteomes" id="UP000000493">
    <property type="component" value="Plasmid pRUNSL01"/>
</dbReference>
<protein>
    <recommendedName>
        <fullName evidence="3">ABM domain-containing protein</fullName>
    </recommendedName>
</protein>
<dbReference type="InterPro" id="IPR011008">
    <property type="entry name" value="Dimeric_a/b-barrel"/>
</dbReference>
<dbReference type="AlphaFoldDB" id="A0A7U3ZRE9"/>
<sequence length="211" mass="24661">MATMLLFGFTSCNAQTSETDKNFAKLGKPVSDSSTTQTLTITKVRKPWYAWRSLVVHKMKESIPEYQAIEGLNQKFYSFTENRKMFGGLYFWETEQDANKWFNKAWFDRIEKKYAEKGIVMYFGVQSVKSFATVNPNAKDLYAAITYKKEDTFFIDNSAVGLIKLLTLTDDKKQTCYLTIWQNKEQAETYFQKKNVTNEFFDVPFFIVNKI</sequence>
<evidence type="ECO:0008006" key="3">
    <source>
        <dbReference type="Google" id="ProtNLM"/>
    </source>
</evidence>
<accession>A0A7U3ZRE9</accession>
<keyword evidence="1" id="KW-0614">Plasmid</keyword>
<keyword evidence="2" id="KW-1185">Reference proteome</keyword>
<geneLocation type="plasmid" evidence="1 2">
    <name>pRUNSL01</name>
</geneLocation>
<evidence type="ECO:0000313" key="2">
    <source>
        <dbReference type="Proteomes" id="UP000000493"/>
    </source>
</evidence>